<reference evidence="2 3" key="1">
    <citation type="submission" date="2020-03" db="EMBL/GenBank/DDBJ databases">
        <title>Roseomonas selenitidurans sp. nov. isolated from urban soil.</title>
        <authorList>
            <person name="Liu H."/>
        </authorList>
    </citation>
    <scope>NUCLEOTIDE SEQUENCE [LARGE SCALE GENOMIC DNA]</scope>
    <source>
        <strain evidence="2 3">BU-1</strain>
    </source>
</reference>
<feature type="domain" description="BioF2-like acetyltransferase" evidence="1">
    <location>
        <begin position="193"/>
        <end position="331"/>
    </location>
</feature>
<sequence length="367" mass="39708">MPGLDIRVVLPAGATPLQSPGRSAGEALRLLPPGGSHLPGWCDAFLLPPDAGDLFATRLWYDTTLAHAVPAGAVPLLGLCAAQVALLPLLRGPRGLTSLTTPYSLAWRPLPALLAGPTALQTAGASLGAQRRFRPPMRLEALAEDAPGLADWRDGLQRAGLRVLPYRHFGNWHEVLRPGAGWEGYLADRPPALRTTIRRKLDRARRDFRFEMPRRPGPALEAGIAGYLDVLARSWKPAEPSPGFDPALMRAAAAEGLLRLGLLRLPDGTAVAAQYWIVSGRRAWLLKLAHDEASRAASPGTALTAMMIRHLIEEDAVQELDFGRGDDAYKKLWVGTRRQRIGLVLAHSGHPAGLLAIARQTLAGWRR</sequence>
<dbReference type="Pfam" id="PF13480">
    <property type="entry name" value="Acetyltransf_6"/>
    <property type="match status" value="1"/>
</dbReference>
<evidence type="ECO:0000313" key="2">
    <source>
        <dbReference type="EMBL" id="NKC30547.1"/>
    </source>
</evidence>
<gene>
    <name evidence="2" type="ORF">HEQ75_06705</name>
</gene>
<name>A0ABX1E4V8_9PROT</name>
<dbReference type="Gene3D" id="3.40.630.30">
    <property type="match status" value="1"/>
</dbReference>
<organism evidence="2 3">
    <name type="scientific">Falsiroseomonas selenitidurans</name>
    <dbReference type="NCBI Taxonomy" id="2716335"/>
    <lineage>
        <taxon>Bacteria</taxon>
        <taxon>Pseudomonadati</taxon>
        <taxon>Pseudomonadota</taxon>
        <taxon>Alphaproteobacteria</taxon>
        <taxon>Acetobacterales</taxon>
        <taxon>Roseomonadaceae</taxon>
        <taxon>Falsiroseomonas</taxon>
    </lineage>
</organism>
<dbReference type="InterPro" id="IPR016181">
    <property type="entry name" value="Acyl_CoA_acyltransferase"/>
</dbReference>
<dbReference type="SUPFAM" id="SSF55729">
    <property type="entry name" value="Acyl-CoA N-acyltransferases (Nat)"/>
    <property type="match status" value="1"/>
</dbReference>
<evidence type="ECO:0000259" key="1">
    <source>
        <dbReference type="Pfam" id="PF13480"/>
    </source>
</evidence>
<evidence type="ECO:0000313" key="3">
    <source>
        <dbReference type="Proteomes" id="UP000787635"/>
    </source>
</evidence>
<accession>A0ABX1E4V8</accession>
<proteinExistence type="predicted"/>
<comment type="caution">
    <text evidence="2">The sequence shown here is derived from an EMBL/GenBank/DDBJ whole genome shotgun (WGS) entry which is preliminary data.</text>
</comment>
<dbReference type="RefSeq" id="WP_168028496.1">
    <property type="nucleotide sequence ID" value="NZ_JAAVNE010000007.1"/>
</dbReference>
<protein>
    <submittedName>
        <fullName evidence="2">GNAT family N-acetyltransferase</fullName>
    </submittedName>
</protein>
<dbReference type="EMBL" id="JAAVNE010000007">
    <property type="protein sequence ID" value="NKC30547.1"/>
    <property type="molecule type" value="Genomic_DNA"/>
</dbReference>
<keyword evidence="3" id="KW-1185">Reference proteome</keyword>
<dbReference type="InterPro" id="IPR038740">
    <property type="entry name" value="BioF2-like_GNAT_dom"/>
</dbReference>
<dbReference type="Proteomes" id="UP000787635">
    <property type="component" value="Unassembled WGS sequence"/>
</dbReference>